<dbReference type="Proteomes" id="UP001320706">
    <property type="component" value="Unassembled WGS sequence"/>
</dbReference>
<name>A0ACC3SBZ1_9PEZI</name>
<dbReference type="EMBL" id="JAMKPW020000022">
    <property type="protein sequence ID" value="KAK8206596.1"/>
    <property type="molecule type" value="Genomic_DNA"/>
</dbReference>
<sequence>MCLQIDATSICHLHHTKRLCLPAGRVHRSYARNADQRVTLLSYTAAVMTWTAAQNAIVRDRVVREWDLERDCRVVGWIGRDVARSYCVDCYNEAIGSAEYPCFIVAGICGRGVGQDLHEGANNIIVTTTVLAVLRVNTIGRIYIVRGIVLYSTQETDWNASQTWAGGRATCVSSHPSRERLHLRDAGTTAYKLSPGSTRQLLALRLQSQRLTPERAIVRLNVSQDDIGSKQLQETAYGTIQSQYLLLPSMPCRHITTTMGNRSSSRQWKSESETFVRVFTDALRAVEQTSIPDSPARDCGERFTGEVFPTHVVAHHCRVVTWTPKNKTACIPACRKRRQLARPNAVAGGSGMRRVSGISWGHFPIKETKELSSYHRLCAPLNSIDRPEGAITLQYGIPGPSDRRPICRSDPRLWSIHCGPLARSTRSIWLQRNHNTPPSNS</sequence>
<evidence type="ECO:0000313" key="2">
    <source>
        <dbReference type="Proteomes" id="UP001320706"/>
    </source>
</evidence>
<evidence type="ECO:0000313" key="1">
    <source>
        <dbReference type="EMBL" id="KAK8206596.1"/>
    </source>
</evidence>
<comment type="caution">
    <text evidence="1">The sequence shown here is derived from an EMBL/GenBank/DDBJ whole genome shotgun (WGS) entry which is preliminary data.</text>
</comment>
<organism evidence="1 2">
    <name type="scientific">Zalaria obscura</name>
    <dbReference type="NCBI Taxonomy" id="2024903"/>
    <lineage>
        <taxon>Eukaryota</taxon>
        <taxon>Fungi</taxon>
        <taxon>Dikarya</taxon>
        <taxon>Ascomycota</taxon>
        <taxon>Pezizomycotina</taxon>
        <taxon>Dothideomycetes</taxon>
        <taxon>Dothideomycetidae</taxon>
        <taxon>Dothideales</taxon>
        <taxon>Zalariaceae</taxon>
        <taxon>Zalaria</taxon>
    </lineage>
</organism>
<accession>A0ACC3SBZ1</accession>
<reference evidence="1" key="1">
    <citation type="submission" date="2024-02" db="EMBL/GenBank/DDBJ databases">
        <title>Metagenome Assembled Genome of Zalaria obscura JY119.</title>
        <authorList>
            <person name="Vighnesh L."/>
            <person name="Jagadeeshwari U."/>
            <person name="Venkata Ramana C."/>
            <person name="Sasikala C."/>
        </authorList>
    </citation>
    <scope>NUCLEOTIDE SEQUENCE</scope>
    <source>
        <strain evidence="1">JY119</strain>
    </source>
</reference>
<keyword evidence="2" id="KW-1185">Reference proteome</keyword>
<gene>
    <name evidence="1" type="ORF">M8818_004430</name>
</gene>
<proteinExistence type="predicted"/>
<protein>
    <submittedName>
        <fullName evidence="1">Uncharacterized protein</fullName>
    </submittedName>
</protein>